<organism evidence="6">
    <name type="scientific">Streptomyces sp. R35</name>
    <dbReference type="NCBI Taxonomy" id="3238630"/>
    <lineage>
        <taxon>Bacteria</taxon>
        <taxon>Bacillati</taxon>
        <taxon>Actinomycetota</taxon>
        <taxon>Actinomycetes</taxon>
        <taxon>Kitasatosporales</taxon>
        <taxon>Streptomycetaceae</taxon>
        <taxon>Streptomyces</taxon>
    </lineage>
</organism>
<evidence type="ECO:0000256" key="3">
    <source>
        <dbReference type="ARBA" id="ARBA00022840"/>
    </source>
</evidence>
<dbReference type="InterPro" id="IPR013815">
    <property type="entry name" value="ATP_grasp_subdomain_1"/>
</dbReference>
<dbReference type="PANTHER" id="PTHR43585:SF2">
    <property type="entry name" value="ATP-GRASP ENZYME FSQD"/>
    <property type="match status" value="1"/>
</dbReference>
<evidence type="ECO:0000259" key="5">
    <source>
        <dbReference type="PROSITE" id="PS50975"/>
    </source>
</evidence>
<name>A0AB39SI39_9ACTN</name>
<accession>A0AB39SI39</accession>
<sequence length="437" mass="46547">MTVGTTPPDNVGTTPPHTIGSTPLYVVLNRSGDEFGEYHRFLDGTPCRTVYLTTPGGLPALDQDGATEIRVLDSLAHEDVLPVVREIAGRHGTPDAVFGQSEYDILTAARLSADLGVTGGYGLDLVRRFKDKPAMKRAVGDAGLRVPRFCPLDDGSRAEAVAEALGGLPLVLKPRASAGSEGVTIVRSTAELELALSGVDPTAYECEEYVEGDIFHVDGVYRSGSFHFVSASQYVNTCLDYAHGRPLGSVLLDEGPERAELTTFAGSCLKALGLRDGAFHLEVIRRPGGELVFLEVGLRPGGAQVPFLHVDLYGIDLFAEAFRAAIGLPPLWRDTGAPASGGGWLIYPTPGQLPSRVTHRASLRDVVPEVYHEELPPVGHVMTGPGSYDVGTGIFRFRGETADGVRRAVRTVMEGYGLRTEPIEGGGGQLPSEQPHG</sequence>
<keyword evidence="1" id="KW-0436">Ligase</keyword>
<dbReference type="Gene3D" id="3.30.1490.20">
    <property type="entry name" value="ATP-grasp fold, A domain"/>
    <property type="match status" value="1"/>
</dbReference>
<evidence type="ECO:0000256" key="1">
    <source>
        <dbReference type="ARBA" id="ARBA00022598"/>
    </source>
</evidence>
<dbReference type="InterPro" id="IPR052032">
    <property type="entry name" value="ATP-dep_AA_Ligase"/>
</dbReference>
<dbReference type="EMBL" id="CP163440">
    <property type="protein sequence ID" value="XDQ66826.1"/>
    <property type="molecule type" value="Genomic_DNA"/>
</dbReference>
<dbReference type="Gene3D" id="3.40.50.20">
    <property type="match status" value="1"/>
</dbReference>
<dbReference type="RefSeq" id="WP_369263792.1">
    <property type="nucleotide sequence ID" value="NZ_CP163440.1"/>
</dbReference>
<dbReference type="AlphaFoldDB" id="A0AB39SI39"/>
<reference evidence="6" key="1">
    <citation type="submission" date="2024-07" db="EMBL/GenBank/DDBJ databases">
        <authorList>
            <person name="Yu S.T."/>
        </authorList>
    </citation>
    <scope>NUCLEOTIDE SEQUENCE</scope>
    <source>
        <strain evidence="6">R35</strain>
    </source>
</reference>
<keyword evidence="2 4" id="KW-0547">Nucleotide-binding</keyword>
<evidence type="ECO:0000313" key="6">
    <source>
        <dbReference type="EMBL" id="XDQ66826.1"/>
    </source>
</evidence>
<proteinExistence type="predicted"/>
<dbReference type="GO" id="GO:0016874">
    <property type="term" value="F:ligase activity"/>
    <property type="evidence" value="ECO:0007669"/>
    <property type="project" value="UniProtKB-KW"/>
</dbReference>
<protein>
    <submittedName>
        <fullName evidence="6">Acetyl-CoA carboxylase biotin carboxylase subunit family protein</fullName>
    </submittedName>
</protein>
<dbReference type="GO" id="GO:0046872">
    <property type="term" value="F:metal ion binding"/>
    <property type="evidence" value="ECO:0007669"/>
    <property type="project" value="InterPro"/>
</dbReference>
<keyword evidence="3 4" id="KW-0067">ATP-binding</keyword>
<dbReference type="GO" id="GO:0005524">
    <property type="term" value="F:ATP binding"/>
    <property type="evidence" value="ECO:0007669"/>
    <property type="project" value="UniProtKB-UniRule"/>
</dbReference>
<gene>
    <name evidence="6" type="ORF">AB5J50_41610</name>
</gene>
<evidence type="ECO:0000256" key="2">
    <source>
        <dbReference type="ARBA" id="ARBA00022741"/>
    </source>
</evidence>
<evidence type="ECO:0000256" key="4">
    <source>
        <dbReference type="PROSITE-ProRule" id="PRU00409"/>
    </source>
</evidence>
<feature type="domain" description="ATP-grasp" evidence="5">
    <location>
        <begin position="136"/>
        <end position="326"/>
    </location>
</feature>
<dbReference type="PROSITE" id="PS50975">
    <property type="entry name" value="ATP_GRASP"/>
    <property type="match status" value="1"/>
</dbReference>
<dbReference type="InterPro" id="IPR011761">
    <property type="entry name" value="ATP-grasp"/>
</dbReference>
<dbReference type="PANTHER" id="PTHR43585">
    <property type="entry name" value="FUMIPYRROLE BIOSYNTHESIS PROTEIN C"/>
    <property type="match status" value="1"/>
</dbReference>
<dbReference type="Gene3D" id="3.30.470.20">
    <property type="entry name" value="ATP-grasp fold, B domain"/>
    <property type="match status" value="1"/>
</dbReference>
<dbReference type="SUPFAM" id="SSF56059">
    <property type="entry name" value="Glutathione synthetase ATP-binding domain-like"/>
    <property type="match status" value="1"/>
</dbReference>